<sequence length="424" mass="47275">MSFVTLGINHRTAPVEIRERVTFAPEDLQRALTALNQQPGVAEAALLSTCNRTELYCRLDKQQSSDQIIDWLCEFHNLERSEIEPYVYLHPDIDAVQHMLRVASGLDSLILGEPQILGQIKTAYQHAVDAGTTGSLLERLFHHTFSVAKQVRTDTAIGSSPVSVAFAAVSLAKQIFGELNEQTVMLLGAGETIELAAQHLHENGIGRIIVANRTAERAHTLASQYDGYAIALDELPAHLAEADIVIASTASQEPILHKEPVKQALKQRKHRPIFMVDIAVPRDIDPSVAELNDVYLYTVDDLQEVIQENLKSRQEAAKQAEDIVEIQASHFMNWLRSLDTVSLIREYRGRAEACRDELMEKALSQLSKGKSNEDVMRWLANTLTNKLLHQPCAQIKQAGFEGRNDLIENARQLLDLPEAQEGES</sequence>
<evidence type="ECO:0000313" key="18">
    <source>
        <dbReference type="EMBL" id="OOZ38620.1"/>
    </source>
</evidence>
<comment type="catalytic activity">
    <reaction evidence="7 9 14">
        <text>(S)-4-amino-5-oxopentanoate + tRNA(Glu) + NADP(+) = L-glutamyl-tRNA(Glu) + NADPH + H(+)</text>
        <dbReference type="Rhea" id="RHEA:12344"/>
        <dbReference type="Rhea" id="RHEA-COMP:9663"/>
        <dbReference type="Rhea" id="RHEA-COMP:9680"/>
        <dbReference type="ChEBI" id="CHEBI:15378"/>
        <dbReference type="ChEBI" id="CHEBI:57501"/>
        <dbReference type="ChEBI" id="CHEBI:57783"/>
        <dbReference type="ChEBI" id="CHEBI:58349"/>
        <dbReference type="ChEBI" id="CHEBI:78442"/>
        <dbReference type="ChEBI" id="CHEBI:78520"/>
        <dbReference type="EC" id="1.2.1.70"/>
    </reaction>
</comment>
<feature type="active site" description="Nucleophile" evidence="9 10">
    <location>
        <position position="50"/>
    </location>
</feature>
<evidence type="ECO:0000256" key="2">
    <source>
        <dbReference type="ARBA" id="ARBA00005916"/>
    </source>
</evidence>
<comment type="pathway">
    <text evidence="1 9 14">Porphyrin-containing compound metabolism; protoporphyrin-IX biosynthesis; 5-aminolevulinate from L-glutamyl-tRNA(Glu): step 1/2.</text>
</comment>
<dbReference type="InterPro" id="IPR036453">
    <property type="entry name" value="GluRdtase_dimer_dom_sf"/>
</dbReference>
<reference evidence="18 19" key="1">
    <citation type="submission" date="2016-11" db="EMBL/GenBank/DDBJ databases">
        <title>Mixed transmission modes and dynamic genome evolution in an obligate animal-bacterial symbiosis.</title>
        <authorList>
            <person name="Russell S.L."/>
            <person name="Corbett-Detig R.B."/>
            <person name="Cavanaugh C.M."/>
        </authorList>
    </citation>
    <scope>NUCLEOTIDE SEQUENCE [LARGE SCALE GENOMIC DNA]</scope>
    <source>
        <strain evidence="18">Sveles-Q1</strain>
    </source>
</reference>
<feature type="binding site" evidence="9 11">
    <location>
        <position position="119"/>
    </location>
    <ligand>
        <name>substrate</name>
    </ligand>
</feature>
<feature type="binding site" evidence="9 11">
    <location>
        <position position="108"/>
    </location>
    <ligand>
        <name>substrate</name>
    </ligand>
</feature>
<evidence type="ECO:0000256" key="9">
    <source>
        <dbReference type="HAMAP-Rule" id="MF_00087"/>
    </source>
</evidence>
<dbReference type="FunFam" id="3.40.50.720:FF:000031">
    <property type="entry name" value="Glutamyl-tRNA reductase"/>
    <property type="match status" value="1"/>
</dbReference>
<evidence type="ECO:0000256" key="6">
    <source>
        <dbReference type="ARBA" id="ARBA00023244"/>
    </source>
</evidence>
<comment type="caution">
    <text evidence="18">The sequence shown here is derived from an EMBL/GenBank/DDBJ whole genome shotgun (WGS) entry which is preliminary data.</text>
</comment>
<comment type="function">
    <text evidence="9">Catalyzes the NADPH-dependent reduction of glutamyl-tRNA(Glu) to glutamate 1-semialdehyde (GSA).</text>
</comment>
<feature type="binding site" evidence="9 12">
    <location>
        <begin position="188"/>
        <end position="193"/>
    </location>
    <ligand>
        <name>NADP(+)</name>
        <dbReference type="ChEBI" id="CHEBI:58349"/>
    </ligand>
</feature>
<evidence type="ECO:0000256" key="5">
    <source>
        <dbReference type="ARBA" id="ARBA00023002"/>
    </source>
</evidence>
<feature type="domain" description="Glutamyl-tRNA reductase N-terminal" evidence="17">
    <location>
        <begin position="6"/>
        <end position="155"/>
    </location>
</feature>
<dbReference type="FunFam" id="3.30.460.30:FF:000001">
    <property type="entry name" value="Glutamyl-tRNA reductase"/>
    <property type="match status" value="1"/>
</dbReference>
<accession>A0A1T2L0T1</accession>
<dbReference type="Proteomes" id="UP000191110">
    <property type="component" value="Unassembled WGS sequence"/>
</dbReference>
<keyword evidence="19" id="KW-1185">Reference proteome</keyword>
<evidence type="ECO:0000256" key="10">
    <source>
        <dbReference type="PIRSR" id="PIRSR000445-1"/>
    </source>
</evidence>
<keyword evidence="5 9" id="KW-0560">Oxidoreductase</keyword>
<dbReference type="GO" id="GO:0008883">
    <property type="term" value="F:glutamyl-tRNA reductase activity"/>
    <property type="evidence" value="ECO:0007669"/>
    <property type="project" value="UniProtKB-UniRule"/>
</dbReference>
<dbReference type="EMBL" id="MPRL01000079">
    <property type="protein sequence ID" value="OOZ38620.1"/>
    <property type="molecule type" value="Genomic_DNA"/>
</dbReference>
<keyword evidence="6 9" id="KW-0627">Porphyrin biosynthesis</keyword>
<comment type="miscellaneous">
    <text evidence="9">During catalysis, the active site Cys acts as a nucleophile attacking the alpha-carbonyl group of tRNA-bound glutamate with the formation of a thioester intermediate between enzyme and glutamate, and the concomitant release of tRNA(Glu). The thioester intermediate is finally reduced by direct hydride transfer from NADPH, to form the product GSA.</text>
</comment>
<dbReference type="Gene3D" id="3.40.50.720">
    <property type="entry name" value="NAD(P)-binding Rossmann-like Domain"/>
    <property type="match status" value="1"/>
</dbReference>
<evidence type="ECO:0000256" key="13">
    <source>
        <dbReference type="PIRSR" id="PIRSR000445-4"/>
    </source>
</evidence>
<dbReference type="HAMAP" id="MF_00087">
    <property type="entry name" value="Glu_tRNA_reductase"/>
    <property type="match status" value="1"/>
</dbReference>
<dbReference type="InterPro" id="IPR006151">
    <property type="entry name" value="Shikm_DH/Glu-tRNA_Rdtase"/>
</dbReference>
<dbReference type="InterPro" id="IPR036343">
    <property type="entry name" value="GluRdtase_N_sf"/>
</dbReference>
<dbReference type="PROSITE" id="PS00747">
    <property type="entry name" value="GLUTR"/>
    <property type="match status" value="1"/>
</dbReference>
<dbReference type="InterPro" id="IPR036291">
    <property type="entry name" value="NAD(P)-bd_dom_sf"/>
</dbReference>
<dbReference type="CDD" id="cd05213">
    <property type="entry name" value="NAD_bind_Glutamyl_tRNA_reduct"/>
    <property type="match status" value="1"/>
</dbReference>
<dbReference type="RefSeq" id="WP_078484879.1">
    <property type="nucleotide sequence ID" value="NZ_MPRL01000079.1"/>
</dbReference>
<dbReference type="OrthoDB" id="110209at2"/>
<keyword evidence="4 9" id="KW-0521">NADP</keyword>
<feature type="site" description="Important for activity" evidence="9 13">
    <location>
        <position position="98"/>
    </location>
</feature>
<dbReference type="InterPro" id="IPR000343">
    <property type="entry name" value="4pyrrol_synth_GluRdtase"/>
</dbReference>
<evidence type="ECO:0000256" key="7">
    <source>
        <dbReference type="ARBA" id="ARBA00047464"/>
    </source>
</evidence>
<dbReference type="GO" id="GO:0019353">
    <property type="term" value="P:protoporphyrinogen IX biosynthetic process from glutamate"/>
    <property type="evidence" value="ECO:0007669"/>
    <property type="project" value="TreeGrafter"/>
</dbReference>
<dbReference type="Pfam" id="PF01488">
    <property type="entry name" value="Shikimate_DH"/>
    <property type="match status" value="1"/>
</dbReference>
<dbReference type="EC" id="1.2.1.70" evidence="3 9"/>
<comment type="subunit">
    <text evidence="9">Homodimer.</text>
</comment>
<dbReference type="Pfam" id="PF00745">
    <property type="entry name" value="GlutR_dimer"/>
    <property type="match status" value="1"/>
</dbReference>
<dbReference type="SUPFAM" id="SSF51735">
    <property type="entry name" value="NAD(P)-binding Rossmann-fold domains"/>
    <property type="match status" value="1"/>
</dbReference>
<dbReference type="InterPro" id="IPR015896">
    <property type="entry name" value="4pyrrol_synth_GluRdtase_dimer"/>
</dbReference>
<dbReference type="UniPathway" id="UPA00251">
    <property type="reaction ID" value="UER00316"/>
</dbReference>
<dbReference type="InterPro" id="IPR018214">
    <property type="entry name" value="GluRdtase_CS"/>
</dbReference>
<comment type="domain">
    <text evidence="9">Possesses an unusual extended V-shaped dimeric structure with each monomer consisting of three distinct domains arranged along a curved 'spinal' alpha-helix. The N-terminal catalytic domain specifically recognizes the glutamate moiety of the substrate. The second domain is the NADPH-binding domain, and the third C-terminal domain is responsible for dimerization.</text>
</comment>
<feature type="domain" description="Tetrapyrrole biosynthesis glutamyl-tRNA reductase dimerisation" evidence="15">
    <location>
        <begin position="319"/>
        <end position="416"/>
    </location>
</feature>
<evidence type="ECO:0000256" key="12">
    <source>
        <dbReference type="PIRSR" id="PIRSR000445-3"/>
    </source>
</evidence>
<evidence type="ECO:0000313" key="19">
    <source>
        <dbReference type="Proteomes" id="UP000191110"/>
    </source>
</evidence>
<dbReference type="InterPro" id="IPR015895">
    <property type="entry name" value="4pyrrol_synth_GluRdtase_N"/>
</dbReference>
<evidence type="ECO:0000259" key="16">
    <source>
        <dbReference type="Pfam" id="PF01488"/>
    </source>
</evidence>
<dbReference type="SUPFAM" id="SSF69075">
    <property type="entry name" value="Glutamyl tRNA-reductase dimerization domain"/>
    <property type="match status" value="1"/>
</dbReference>
<feature type="binding site" evidence="9 11">
    <location>
        <begin position="113"/>
        <end position="115"/>
    </location>
    <ligand>
        <name>substrate</name>
    </ligand>
</feature>
<evidence type="ECO:0000256" key="14">
    <source>
        <dbReference type="RuleBase" id="RU000584"/>
    </source>
</evidence>
<evidence type="ECO:0000256" key="8">
    <source>
        <dbReference type="ARBA" id="ARBA00068659"/>
    </source>
</evidence>
<organism evidence="18 19">
    <name type="scientific">Solemya pervernicosa gill symbiont</name>
    <dbReference type="NCBI Taxonomy" id="642797"/>
    <lineage>
        <taxon>Bacteria</taxon>
        <taxon>Pseudomonadati</taxon>
        <taxon>Pseudomonadota</taxon>
        <taxon>Gammaproteobacteria</taxon>
        <taxon>sulfur-oxidizing symbionts</taxon>
    </lineage>
</organism>
<name>A0A1T2L0T1_9GAMM</name>
<dbReference type="PIRSF" id="PIRSF000445">
    <property type="entry name" value="4pyrrol_synth_GluRdtase"/>
    <property type="match status" value="1"/>
</dbReference>
<evidence type="ECO:0000256" key="3">
    <source>
        <dbReference type="ARBA" id="ARBA00012970"/>
    </source>
</evidence>
<dbReference type="PANTHER" id="PTHR43013:SF1">
    <property type="entry name" value="GLUTAMYL-TRNA REDUCTASE"/>
    <property type="match status" value="1"/>
</dbReference>
<evidence type="ECO:0000256" key="4">
    <source>
        <dbReference type="ARBA" id="ARBA00022857"/>
    </source>
</evidence>
<dbReference type="NCBIfam" id="TIGR01035">
    <property type="entry name" value="hemA"/>
    <property type="match status" value="1"/>
</dbReference>
<feature type="binding site" evidence="9 11">
    <location>
        <begin position="49"/>
        <end position="52"/>
    </location>
    <ligand>
        <name>substrate</name>
    </ligand>
</feature>
<comment type="similarity">
    <text evidence="2 9 14">Belongs to the glutamyl-tRNA reductase family.</text>
</comment>
<dbReference type="SUPFAM" id="SSF69742">
    <property type="entry name" value="Glutamyl tRNA-reductase catalytic, N-terminal domain"/>
    <property type="match status" value="1"/>
</dbReference>
<dbReference type="Gene3D" id="3.30.460.30">
    <property type="entry name" value="Glutamyl-tRNA reductase, N-terminal domain"/>
    <property type="match status" value="1"/>
</dbReference>
<evidence type="ECO:0000259" key="17">
    <source>
        <dbReference type="Pfam" id="PF05201"/>
    </source>
</evidence>
<protein>
    <recommendedName>
        <fullName evidence="8 9">Glutamyl-tRNA reductase</fullName>
        <shortName evidence="9">GluTR</shortName>
        <ecNumber evidence="3 9">1.2.1.70</ecNumber>
    </recommendedName>
</protein>
<evidence type="ECO:0000256" key="11">
    <source>
        <dbReference type="PIRSR" id="PIRSR000445-2"/>
    </source>
</evidence>
<dbReference type="PANTHER" id="PTHR43013">
    <property type="entry name" value="GLUTAMYL-TRNA REDUCTASE"/>
    <property type="match status" value="1"/>
</dbReference>
<feature type="domain" description="Quinate/shikimate 5-dehydrogenase/glutamyl-tRNA reductase" evidence="16">
    <location>
        <begin position="171"/>
        <end position="305"/>
    </location>
</feature>
<dbReference type="GO" id="GO:0050661">
    <property type="term" value="F:NADP binding"/>
    <property type="evidence" value="ECO:0007669"/>
    <property type="project" value="InterPro"/>
</dbReference>
<gene>
    <name evidence="9" type="primary">hemA</name>
    <name evidence="18" type="ORF">BOW53_14875</name>
</gene>
<evidence type="ECO:0000256" key="1">
    <source>
        <dbReference type="ARBA" id="ARBA00005059"/>
    </source>
</evidence>
<dbReference type="AlphaFoldDB" id="A0A1T2L0T1"/>
<dbReference type="Pfam" id="PF05201">
    <property type="entry name" value="GlutR_N"/>
    <property type="match status" value="1"/>
</dbReference>
<proteinExistence type="inferred from homology"/>
<evidence type="ECO:0000259" key="15">
    <source>
        <dbReference type="Pfam" id="PF00745"/>
    </source>
</evidence>